<gene>
    <name evidence="2" type="ORF">R1flu_013332</name>
</gene>
<reference evidence="2 3" key="1">
    <citation type="submission" date="2024-09" db="EMBL/GenBank/DDBJ databases">
        <title>Chromosome-scale assembly of Riccia fluitans.</title>
        <authorList>
            <person name="Paukszto L."/>
            <person name="Sawicki J."/>
            <person name="Karawczyk K."/>
            <person name="Piernik-Szablinska J."/>
            <person name="Szczecinska M."/>
            <person name="Mazdziarz M."/>
        </authorList>
    </citation>
    <scope>NUCLEOTIDE SEQUENCE [LARGE SCALE GENOMIC DNA]</scope>
    <source>
        <strain evidence="2">Rf_01</strain>
        <tissue evidence="2">Aerial parts of the thallus</tissue>
    </source>
</reference>
<dbReference type="Pfam" id="PF02458">
    <property type="entry name" value="Transferase"/>
    <property type="match status" value="1"/>
</dbReference>
<dbReference type="Gene3D" id="3.30.559.10">
    <property type="entry name" value="Chloramphenicol acetyltransferase-like domain"/>
    <property type="match status" value="2"/>
</dbReference>
<organism evidence="2 3">
    <name type="scientific">Riccia fluitans</name>
    <dbReference type="NCBI Taxonomy" id="41844"/>
    <lineage>
        <taxon>Eukaryota</taxon>
        <taxon>Viridiplantae</taxon>
        <taxon>Streptophyta</taxon>
        <taxon>Embryophyta</taxon>
        <taxon>Marchantiophyta</taxon>
        <taxon>Marchantiopsida</taxon>
        <taxon>Marchantiidae</taxon>
        <taxon>Marchantiales</taxon>
        <taxon>Ricciaceae</taxon>
        <taxon>Riccia</taxon>
    </lineage>
</organism>
<keyword evidence="3" id="KW-1185">Reference proteome</keyword>
<dbReference type="InterPro" id="IPR023213">
    <property type="entry name" value="CAT-like_dom_sf"/>
</dbReference>
<name>A0ABD1YCZ1_9MARC</name>
<evidence type="ECO:0000313" key="3">
    <source>
        <dbReference type="Proteomes" id="UP001605036"/>
    </source>
</evidence>
<evidence type="ECO:0000313" key="2">
    <source>
        <dbReference type="EMBL" id="KAL2628646.1"/>
    </source>
</evidence>
<comment type="similarity">
    <text evidence="1">Belongs to the plant acyltransferase family.</text>
</comment>
<dbReference type="EMBL" id="JBHFFA010000004">
    <property type="protein sequence ID" value="KAL2628646.1"/>
    <property type="molecule type" value="Genomic_DNA"/>
</dbReference>
<comment type="caution">
    <text evidence="2">The sequence shown here is derived from an EMBL/GenBank/DDBJ whole genome shotgun (WGS) entry which is preliminary data.</text>
</comment>
<accession>A0ABD1YCZ1</accession>
<dbReference type="InterPro" id="IPR050317">
    <property type="entry name" value="Plant_Fungal_Acyltransferase"/>
</dbReference>
<sequence>MNRDMSKWATVSTRLVESEIKREAEWMEWSPLDLQWDRFYSSYFFLYKPKSGGGADEENGPPIDRLIESLGKALVHFYPLAGRLVKQKNDESSRLYCNNAGAVFTHKRYAGILSEVIDEDQFQYNESISGLSDFQPDAPVYDPPLPTLVIQVIDFQCGTRCLSTSWSHIVADGGSGVHFLSSWAELCRGEPISLMPVLDRSLLSPRKSSPVLDGTAPVRFLNNYIKDPPPMKIAAPEGGASFKTLKLSKRKMDDLKAEALSGIHGGFVSTADCVSAHLWKLITQARQHQSHELTRFTTLVNGRSRLKDFPAGYFGNCLITTAICMTVRELLSKPLSHAASLIREAVKAVDEEVVKGWVDWYSVNKPHPSRLGDEPFMPGDPTFNLHGVSASWQNQFQFFQLDFGSGRPSAALRNGFRQGNFPMGLLFVLPTSTTSSNGDLAVKLFAENEVLAKLVGDELC</sequence>
<dbReference type="Proteomes" id="UP001605036">
    <property type="component" value="Unassembled WGS sequence"/>
</dbReference>
<dbReference type="AlphaFoldDB" id="A0ABD1YCZ1"/>
<proteinExistence type="inferred from homology"/>
<protein>
    <submittedName>
        <fullName evidence="2">Uncharacterized protein</fullName>
    </submittedName>
</protein>
<dbReference type="PANTHER" id="PTHR31642:SF160">
    <property type="entry name" value="HXXXD-TYPE ACYL-TRANSFERASE FAMILY PROTEIN"/>
    <property type="match status" value="1"/>
</dbReference>
<dbReference type="PANTHER" id="PTHR31642">
    <property type="entry name" value="TRICHOTHECENE 3-O-ACETYLTRANSFERASE"/>
    <property type="match status" value="1"/>
</dbReference>
<evidence type="ECO:0000256" key="1">
    <source>
        <dbReference type="ARBA" id="ARBA00009861"/>
    </source>
</evidence>